<dbReference type="AlphaFoldDB" id="A0A0E9XL31"/>
<dbReference type="EMBL" id="GBXM01005213">
    <property type="protein sequence ID" value="JAI03365.1"/>
    <property type="molecule type" value="Transcribed_RNA"/>
</dbReference>
<reference evidence="1" key="2">
    <citation type="journal article" date="2015" name="Fish Shellfish Immunol.">
        <title>Early steps in the European eel (Anguilla anguilla)-Vibrio vulnificus interaction in the gills: Role of the RtxA13 toxin.</title>
        <authorList>
            <person name="Callol A."/>
            <person name="Pajuelo D."/>
            <person name="Ebbesson L."/>
            <person name="Teles M."/>
            <person name="MacKenzie S."/>
            <person name="Amaro C."/>
        </authorList>
    </citation>
    <scope>NUCLEOTIDE SEQUENCE</scope>
</reference>
<proteinExistence type="predicted"/>
<accession>A0A0E9XL31</accession>
<name>A0A0E9XL31_ANGAN</name>
<evidence type="ECO:0000313" key="1">
    <source>
        <dbReference type="EMBL" id="JAI03365.1"/>
    </source>
</evidence>
<organism evidence="1">
    <name type="scientific">Anguilla anguilla</name>
    <name type="common">European freshwater eel</name>
    <name type="synonym">Muraena anguilla</name>
    <dbReference type="NCBI Taxonomy" id="7936"/>
    <lineage>
        <taxon>Eukaryota</taxon>
        <taxon>Metazoa</taxon>
        <taxon>Chordata</taxon>
        <taxon>Craniata</taxon>
        <taxon>Vertebrata</taxon>
        <taxon>Euteleostomi</taxon>
        <taxon>Actinopterygii</taxon>
        <taxon>Neopterygii</taxon>
        <taxon>Teleostei</taxon>
        <taxon>Anguilliformes</taxon>
        <taxon>Anguillidae</taxon>
        <taxon>Anguilla</taxon>
    </lineage>
</organism>
<protein>
    <submittedName>
        <fullName evidence="1">Uncharacterized protein</fullName>
    </submittedName>
</protein>
<sequence length="71" mass="8124">MASSAEPWLGSIQYSPFFHSGWHIFRSRQARAGFFWVPSGLRMFSIFWLRDLRVVSTSTSRLRTALASSAL</sequence>
<reference evidence="1" key="1">
    <citation type="submission" date="2014-11" db="EMBL/GenBank/DDBJ databases">
        <authorList>
            <person name="Amaro Gonzalez C."/>
        </authorList>
    </citation>
    <scope>NUCLEOTIDE SEQUENCE</scope>
</reference>